<evidence type="ECO:0000313" key="9">
    <source>
        <dbReference type="EMBL" id="QNN54158.1"/>
    </source>
</evidence>
<protein>
    <submittedName>
        <fullName evidence="9">Type II secretion system F family protein</fullName>
    </submittedName>
</protein>
<organism evidence="9 10">
    <name type="scientific">Nocardioides mesophilus</name>
    <dbReference type="NCBI Taxonomy" id="433659"/>
    <lineage>
        <taxon>Bacteria</taxon>
        <taxon>Bacillati</taxon>
        <taxon>Actinomycetota</taxon>
        <taxon>Actinomycetes</taxon>
        <taxon>Propionibacteriales</taxon>
        <taxon>Nocardioidaceae</taxon>
        <taxon>Nocardioides</taxon>
    </lineage>
</organism>
<dbReference type="Proteomes" id="UP000515947">
    <property type="component" value="Chromosome"/>
</dbReference>
<dbReference type="Pfam" id="PF00482">
    <property type="entry name" value="T2SSF"/>
    <property type="match status" value="1"/>
</dbReference>
<evidence type="ECO:0000256" key="2">
    <source>
        <dbReference type="ARBA" id="ARBA00022475"/>
    </source>
</evidence>
<feature type="transmembrane region" description="Helical" evidence="6">
    <location>
        <begin position="107"/>
        <end position="137"/>
    </location>
</feature>
<keyword evidence="5 6" id="KW-0472">Membrane</keyword>
<feature type="transmembrane region" description="Helical" evidence="6">
    <location>
        <begin position="267"/>
        <end position="291"/>
    </location>
</feature>
<gene>
    <name evidence="9" type="ORF">H9L09_07285</name>
</gene>
<evidence type="ECO:0000256" key="3">
    <source>
        <dbReference type="ARBA" id="ARBA00022692"/>
    </source>
</evidence>
<comment type="subcellular location">
    <subcellularLocation>
        <location evidence="1">Cell membrane</location>
        <topology evidence="1">Multi-pass membrane protein</topology>
    </subcellularLocation>
</comment>
<evidence type="ECO:0000256" key="1">
    <source>
        <dbReference type="ARBA" id="ARBA00004651"/>
    </source>
</evidence>
<dbReference type="GO" id="GO:0005886">
    <property type="term" value="C:plasma membrane"/>
    <property type="evidence" value="ECO:0007669"/>
    <property type="project" value="UniProtKB-SubCell"/>
</dbReference>
<dbReference type="Pfam" id="PF19359">
    <property type="entry name" value="DUF5936"/>
    <property type="match status" value="1"/>
</dbReference>
<reference evidence="9 10" key="1">
    <citation type="submission" date="2020-08" db="EMBL/GenBank/DDBJ databases">
        <title>Genome sequence of Nocardioides mesophilus KACC 16243T.</title>
        <authorList>
            <person name="Hyun D.-W."/>
            <person name="Bae J.-W."/>
        </authorList>
    </citation>
    <scope>NUCLEOTIDE SEQUENCE [LARGE SCALE GENOMIC DNA]</scope>
    <source>
        <strain evidence="9 10">KACC 16243</strain>
    </source>
</reference>
<keyword evidence="2" id="KW-1003">Cell membrane</keyword>
<keyword evidence="10" id="KW-1185">Reference proteome</keyword>
<dbReference type="RefSeq" id="WP_187579998.1">
    <property type="nucleotide sequence ID" value="NZ_CP060713.1"/>
</dbReference>
<dbReference type="PANTHER" id="PTHR35007:SF2">
    <property type="entry name" value="PILUS ASSEMBLE PROTEIN"/>
    <property type="match status" value="1"/>
</dbReference>
<name>A0A7G9REY3_9ACTN</name>
<dbReference type="EMBL" id="CP060713">
    <property type="protein sequence ID" value="QNN54158.1"/>
    <property type="molecule type" value="Genomic_DNA"/>
</dbReference>
<evidence type="ECO:0000259" key="7">
    <source>
        <dbReference type="Pfam" id="PF00482"/>
    </source>
</evidence>
<evidence type="ECO:0000256" key="5">
    <source>
        <dbReference type="ARBA" id="ARBA00023136"/>
    </source>
</evidence>
<dbReference type="InterPro" id="IPR045980">
    <property type="entry name" value="DUF5936"/>
</dbReference>
<sequence>MAPTMAPALLGVAGAAIFLLALLGLRMARGDALEGWDVGDIVLLRDQSKRRTRRGPMDTLAMRFAPLLARRLGPNNLARIRRRIDLAGRPDGMTLDTFLQLVTKYTLFLGTTALILLLIGNTVSALLCLLAVPVLPFSRLAGHQRRRQEHIASDLPDFLDILSVTVSAGIGFRTALGRVAQRFEGPLRDELMQTLHQLDVGVPRRQAFVSLRDRCGSEAMDSFVSAFLQAEELGAPLATTLNNIALDMRRESAQMARRKAARTVPRVTLVVSVVLVPPTLLIIMVGLYLGADIDLGTVLNG</sequence>
<evidence type="ECO:0000313" key="10">
    <source>
        <dbReference type="Proteomes" id="UP000515947"/>
    </source>
</evidence>
<dbReference type="InterPro" id="IPR042094">
    <property type="entry name" value="T2SS_GspF_sf"/>
</dbReference>
<dbReference type="AlphaFoldDB" id="A0A7G9REY3"/>
<feature type="domain" description="Type II secretion system protein GspF" evidence="7">
    <location>
        <begin position="158"/>
        <end position="284"/>
    </location>
</feature>
<proteinExistence type="predicted"/>
<feature type="domain" description="DUF5936" evidence="8">
    <location>
        <begin position="9"/>
        <end position="129"/>
    </location>
</feature>
<keyword evidence="4 6" id="KW-1133">Transmembrane helix</keyword>
<dbReference type="Gene3D" id="1.20.81.30">
    <property type="entry name" value="Type II secretion system (T2SS), domain F"/>
    <property type="match status" value="1"/>
</dbReference>
<dbReference type="InterPro" id="IPR018076">
    <property type="entry name" value="T2SS_GspF_dom"/>
</dbReference>
<evidence type="ECO:0000259" key="8">
    <source>
        <dbReference type="Pfam" id="PF19359"/>
    </source>
</evidence>
<dbReference type="KEGG" id="nmes:H9L09_07285"/>
<dbReference type="PANTHER" id="PTHR35007">
    <property type="entry name" value="INTEGRAL MEMBRANE PROTEIN-RELATED"/>
    <property type="match status" value="1"/>
</dbReference>
<evidence type="ECO:0000256" key="6">
    <source>
        <dbReference type="SAM" id="Phobius"/>
    </source>
</evidence>
<accession>A0A7G9REY3</accession>
<evidence type="ECO:0000256" key="4">
    <source>
        <dbReference type="ARBA" id="ARBA00022989"/>
    </source>
</evidence>
<keyword evidence="3 6" id="KW-0812">Transmembrane</keyword>